<gene>
    <name evidence="3" type="primary">FBXL6</name>
    <name evidence="5" type="synonym">LOC112684475</name>
    <name evidence="3" type="ORF">g.21365</name>
</gene>
<name>A0A2S2QZ45_9HEMI</name>
<dbReference type="RefSeq" id="XP_025411812.1">
    <property type="nucleotide sequence ID" value="XM_025556027.1"/>
</dbReference>
<accession>A0A2S2QZ45</accession>
<dbReference type="GO" id="GO:0019005">
    <property type="term" value="C:SCF ubiquitin ligase complex"/>
    <property type="evidence" value="ECO:0007669"/>
    <property type="project" value="InterPro"/>
</dbReference>
<feature type="compositionally biased region" description="Polar residues" evidence="1">
    <location>
        <begin position="219"/>
        <end position="237"/>
    </location>
</feature>
<sequence length="820" mass="90487">MDNFNIPLLKLSEMDNSNNCFISDPSLFSHLEIDQDHEYLKQFLLDQDKTTPHQPLHVPNYDPLSYNNMLHPNNNIMQDAYRNRLDSNQSLSQSFNKDNSNFMNDSYGGYTVLTPNPSPMAFNYNPQSLSTNFNSVDTTSSSILPLPGFDPTTISNHVDTFMPSVTTGPSTMPDFNNRQIRNDQYSPGISPTIASFPTPASVSDSPGAGALSASPMCNGENSSLSDSVISPATTQRTGSERSVETNPRSIESVSSDLCSPRVDLESLIIQPPPTAVITNGELHKTTVVPPKIKPKPIVANGVTLTKSGKPRKRRSAPKEKPVKPKKPPVGSIYQSEIAENGGIKLKISLTAMPQKKKRKSRKKSDDSKIMQCDEPIEQSSWGDRLPEPILFEIFRLATKDEGCIPFLVRVSQVCRLWRIVASDPLLWTNIDLAGRWVSKNPIRNDINFRWLCENRLAKVQELNLGGWQFTGIPAILDRISTSCLDLRGLSLTGWEGLSLNNVRFLVTNCHKLERIDLSGINAQHSSGKSGVCLNSLMFLTQHMGQRLTHLNLADNRLSGITQLVNSLATYCPNLQSLDLTNVRMVGNTGHLHIERLQGGCPKLRVLRMITSQLCLSNVPLNEQALSPGFPCLEELCVATISNDLNASGQPFIDDQALERILKTSHKLCVLDVRGCSRVTDSSLVRVPAWDLTHLYLSGSYVTRVSDSGLDLICKKWSHSLVEIDLSWSINTKTLDAAVLALSEQGEKSMLRKMDLTGSSISLEPVKAVLNNCPLLSSLNLASCRGLPRGIKRLYKGHSLAELRAQLNHKPDSSQESEDGG</sequence>
<dbReference type="InterPro" id="IPR001611">
    <property type="entry name" value="Leu-rich_rpt"/>
</dbReference>
<feature type="domain" description="F-box" evidence="2">
    <location>
        <begin position="383"/>
        <end position="432"/>
    </location>
</feature>
<dbReference type="InterPro" id="IPR032675">
    <property type="entry name" value="LRR_dom_sf"/>
</dbReference>
<reference evidence="3" key="1">
    <citation type="submission" date="2018-04" db="EMBL/GenBank/DDBJ databases">
        <title>Transcriptome assembly of Sipha flava.</title>
        <authorList>
            <person name="Scully E.D."/>
            <person name="Geib S.M."/>
            <person name="Palmer N.A."/>
            <person name="Koch K."/>
            <person name="Bradshaw J."/>
            <person name="Heng-Moss T."/>
            <person name="Sarath G."/>
        </authorList>
    </citation>
    <scope>NUCLEOTIDE SEQUENCE</scope>
</reference>
<dbReference type="InterPro" id="IPR047922">
    <property type="entry name" value="FBXL6_F-box"/>
</dbReference>
<organism evidence="3">
    <name type="scientific">Sipha flava</name>
    <name type="common">yellow sugarcane aphid</name>
    <dbReference type="NCBI Taxonomy" id="143950"/>
    <lineage>
        <taxon>Eukaryota</taxon>
        <taxon>Metazoa</taxon>
        <taxon>Ecdysozoa</taxon>
        <taxon>Arthropoda</taxon>
        <taxon>Hexapoda</taxon>
        <taxon>Insecta</taxon>
        <taxon>Pterygota</taxon>
        <taxon>Neoptera</taxon>
        <taxon>Paraneoptera</taxon>
        <taxon>Hemiptera</taxon>
        <taxon>Sternorrhyncha</taxon>
        <taxon>Aphidomorpha</taxon>
        <taxon>Aphidoidea</taxon>
        <taxon>Aphididae</taxon>
        <taxon>Sipha</taxon>
    </lineage>
</organism>
<dbReference type="SUPFAM" id="SSF52047">
    <property type="entry name" value="RNI-like"/>
    <property type="match status" value="1"/>
</dbReference>
<protein>
    <submittedName>
        <fullName evidence="3 5">F-box/LRR-repeat protein 6</fullName>
    </submittedName>
</protein>
<dbReference type="PANTHER" id="PTHR13318:SF190">
    <property type="entry name" value="PARTNER OF PAIRED, ISOFORM B"/>
    <property type="match status" value="1"/>
</dbReference>
<dbReference type="AlphaFoldDB" id="A0A2S2QZ45"/>
<evidence type="ECO:0000259" key="2">
    <source>
        <dbReference type="Pfam" id="PF12937"/>
    </source>
</evidence>
<dbReference type="PROSITE" id="PS51450">
    <property type="entry name" value="LRR"/>
    <property type="match status" value="1"/>
</dbReference>
<dbReference type="InterPro" id="IPR001810">
    <property type="entry name" value="F-box_dom"/>
</dbReference>
<evidence type="ECO:0000256" key="1">
    <source>
        <dbReference type="SAM" id="MobiDB-lite"/>
    </source>
</evidence>
<dbReference type="Gene3D" id="3.80.10.10">
    <property type="entry name" value="Ribonuclease Inhibitor"/>
    <property type="match status" value="1"/>
</dbReference>
<dbReference type="Gene3D" id="1.20.1280.50">
    <property type="match status" value="1"/>
</dbReference>
<evidence type="ECO:0000313" key="5">
    <source>
        <dbReference type="RefSeq" id="XP_025411812.1"/>
    </source>
</evidence>
<evidence type="ECO:0000313" key="3">
    <source>
        <dbReference type="EMBL" id="MBY83029.1"/>
    </source>
</evidence>
<dbReference type="SUPFAM" id="SSF81383">
    <property type="entry name" value="F-box domain"/>
    <property type="match status" value="1"/>
</dbReference>
<dbReference type="OrthoDB" id="3134645at2759"/>
<dbReference type="EMBL" id="GGMS01013826">
    <property type="protein sequence ID" value="MBY83029.1"/>
    <property type="molecule type" value="Transcribed_RNA"/>
</dbReference>
<feature type="region of interest" description="Disordered" evidence="1">
    <location>
        <begin position="351"/>
        <end position="371"/>
    </location>
</feature>
<dbReference type="GO" id="GO:0031146">
    <property type="term" value="P:SCF-dependent proteasomal ubiquitin-dependent protein catabolic process"/>
    <property type="evidence" value="ECO:0007669"/>
    <property type="project" value="TreeGrafter"/>
</dbReference>
<feature type="region of interest" description="Disordered" evidence="1">
    <location>
        <begin position="196"/>
        <end position="257"/>
    </location>
</feature>
<reference evidence="5" key="2">
    <citation type="submission" date="2025-04" db="UniProtKB">
        <authorList>
            <consortium name="RefSeq"/>
        </authorList>
    </citation>
    <scope>IDENTIFICATION</scope>
    <source>
        <tissue evidence="5">Whole body</tissue>
    </source>
</reference>
<keyword evidence="4" id="KW-1185">Reference proteome</keyword>
<evidence type="ECO:0000313" key="4">
    <source>
        <dbReference type="Proteomes" id="UP000694846"/>
    </source>
</evidence>
<dbReference type="InterPro" id="IPR036047">
    <property type="entry name" value="F-box-like_dom_sf"/>
</dbReference>
<proteinExistence type="predicted"/>
<feature type="region of interest" description="Disordered" evidence="1">
    <location>
        <begin position="300"/>
        <end position="331"/>
    </location>
</feature>
<dbReference type="PANTHER" id="PTHR13318">
    <property type="entry name" value="PARTNER OF PAIRED, ISOFORM B-RELATED"/>
    <property type="match status" value="1"/>
</dbReference>
<dbReference type="CDD" id="cd22119">
    <property type="entry name" value="F-box_FBXL6"/>
    <property type="match status" value="1"/>
</dbReference>
<feature type="compositionally biased region" description="Polar residues" evidence="1">
    <location>
        <begin position="244"/>
        <end position="257"/>
    </location>
</feature>
<dbReference type="Proteomes" id="UP000694846">
    <property type="component" value="Unplaced"/>
</dbReference>
<dbReference type="Pfam" id="PF12937">
    <property type="entry name" value="F-box-like"/>
    <property type="match status" value="1"/>
</dbReference>